<dbReference type="GO" id="GO:0003777">
    <property type="term" value="F:microtubule motor activity"/>
    <property type="evidence" value="ECO:0007669"/>
    <property type="project" value="InterPro"/>
</dbReference>
<evidence type="ECO:0000259" key="7">
    <source>
        <dbReference type="PROSITE" id="PS50067"/>
    </source>
</evidence>
<evidence type="ECO:0000256" key="1">
    <source>
        <dbReference type="ARBA" id="ARBA00022741"/>
    </source>
</evidence>
<dbReference type="PANTHER" id="PTHR47968:SF75">
    <property type="entry name" value="CENTROMERE-ASSOCIATED PROTEIN E"/>
    <property type="match status" value="1"/>
</dbReference>
<dbReference type="OrthoDB" id="21525at2759"/>
<evidence type="ECO:0000256" key="2">
    <source>
        <dbReference type="ARBA" id="ARBA00022840"/>
    </source>
</evidence>
<keyword evidence="4 5" id="KW-0505">Motor protein</keyword>
<protein>
    <recommendedName>
        <fullName evidence="6">Kinesin-like protein</fullName>
    </recommendedName>
</protein>
<evidence type="ECO:0000313" key="8">
    <source>
        <dbReference type="EMBL" id="GIQ85728.1"/>
    </source>
</evidence>
<keyword evidence="3" id="KW-0175">Coiled coil</keyword>
<dbReference type="PROSITE" id="PS00411">
    <property type="entry name" value="KINESIN_MOTOR_1"/>
    <property type="match status" value="1"/>
</dbReference>
<accession>A0A9K3CYK7</accession>
<dbReference type="SMART" id="SM00129">
    <property type="entry name" value="KISc"/>
    <property type="match status" value="1"/>
</dbReference>
<dbReference type="Pfam" id="PF00225">
    <property type="entry name" value="Kinesin"/>
    <property type="match status" value="1"/>
</dbReference>
<dbReference type="InterPro" id="IPR036961">
    <property type="entry name" value="Kinesin_motor_dom_sf"/>
</dbReference>
<organism evidence="8 9">
    <name type="scientific">Kipferlia bialata</name>
    <dbReference type="NCBI Taxonomy" id="797122"/>
    <lineage>
        <taxon>Eukaryota</taxon>
        <taxon>Metamonada</taxon>
        <taxon>Carpediemonas-like organisms</taxon>
        <taxon>Kipferlia</taxon>
    </lineage>
</organism>
<keyword evidence="2 5" id="KW-0067">ATP-binding</keyword>
<feature type="binding site" evidence="5">
    <location>
        <begin position="78"/>
        <end position="85"/>
    </location>
    <ligand>
        <name>ATP</name>
        <dbReference type="ChEBI" id="CHEBI:30616"/>
    </ligand>
</feature>
<dbReference type="PROSITE" id="PS50067">
    <property type="entry name" value="KINESIN_MOTOR_2"/>
    <property type="match status" value="1"/>
</dbReference>
<evidence type="ECO:0000256" key="6">
    <source>
        <dbReference type="RuleBase" id="RU000394"/>
    </source>
</evidence>
<evidence type="ECO:0000256" key="5">
    <source>
        <dbReference type="PROSITE-ProRule" id="PRU00283"/>
    </source>
</evidence>
<dbReference type="GO" id="GO:0005524">
    <property type="term" value="F:ATP binding"/>
    <property type="evidence" value="ECO:0007669"/>
    <property type="project" value="UniProtKB-UniRule"/>
</dbReference>
<dbReference type="SUPFAM" id="SSF52540">
    <property type="entry name" value="P-loop containing nucleoside triphosphate hydrolases"/>
    <property type="match status" value="1"/>
</dbReference>
<dbReference type="PANTHER" id="PTHR47968">
    <property type="entry name" value="CENTROMERE PROTEIN E"/>
    <property type="match status" value="1"/>
</dbReference>
<evidence type="ECO:0000256" key="4">
    <source>
        <dbReference type="ARBA" id="ARBA00023175"/>
    </source>
</evidence>
<dbReference type="Proteomes" id="UP000265618">
    <property type="component" value="Unassembled WGS sequence"/>
</dbReference>
<feature type="domain" description="Kinesin motor" evidence="7">
    <location>
        <begin position="1"/>
        <end position="295"/>
    </location>
</feature>
<gene>
    <name evidence="8" type="ORF">KIPB_007445</name>
</gene>
<dbReference type="AlphaFoldDB" id="A0A9K3CYK7"/>
<keyword evidence="9" id="KW-1185">Reference proteome</keyword>
<dbReference type="Gene3D" id="3.40.850.10">
    <property type="entry name" value="Kinesin motor domain"/>
    <property type="match status" value="1"/>
</dbReference>
<dbReference type="InterPro" id="IPR001752">
    <property type="entry name" value="Kinesin_motor_dom"/>
</dbReference>
<dbReference type="GO" id="GO:0008017">
    <property type="term" value="F:microtubule binding"/>
    <property type="evidence" value="ECO:0007669"/>
    <property type="project" value="InterPro"/>
</dbReference>
<dbReference type="InterPro" id="IPR027640">
    <property type="entry name" value="Kinesin-like_fam"/>
</dbReference>
<keyword evidence="1 5" id="KW-0547">Nucleotide-binding</keyword>
<feature type="non-terminal residue" evidence="8">
    <location>
        <position position="1"/>
    </location>
</feature>
<evidence type="ECO:0000256" key="3">
    <source>
        <dbReference type="ARBA" id="ARBA00023054"/>
    </source>
</evidence>
<comment type="similarity">
    <text evidence="5 6">Belongs to the TRAFAC class myosin-kinesin ATPase superfamily. Kinesin family.</text>
</comment>
<reference evidence="8 9" key="1">
    <citation type="journal article" date="2018" name="PLoS ONE">
        <title>The draft genome of Kipferlia bialata reveals reductive genome evolution in fornicate parasites.</title>
        <authorList>
            <person name="Tanifuji G."/>
            <person name="Takabayashi S."/>
            <person name="Kume K."/>
            <person name="Takagi M."/>
            <person name="Nakayama T."/>
            <person name="Kamikawa R."/>
            <person name="Inagaki Y."/>
            <person name="Hashimoto T."/>
        </authorList>
    </citation>
    <scope>NUCLEOTIDE SEQUENCE [LARGE SCALE GENOMIC DNA]</scope>
    <source>
        <strain evidence="8">NY0173</strain>
    </source>
</reference>
<dbReference type="InterPro" id="IPR027417">
    <property type="entry name" value="P-loop_NTPase"/>
</dbReference>
<name>A0A9K3CYK7_9EUKA</name>
<dbReference type="GO" id="GO:0007018">
    <property type="term" value="P:microtubule-based movement"/>
    <property type="evidence" value="ECO:0007669"/>
    <property type="project" value="InterPro"/>
</dbReference>
<keyword evidence="6" id="KW-0493">Microtubule</keyword>
<proteinExistence type="inferred from homology"/>
<dbReference type="InterPro" id="IPR019821">
    <property type="entry name" value="Kinesin_motor_CS"/>
</dbReference>
<dbReference type="PRINTS" id="PR00380">
    <property type="entry name" value="KINESINHEAVY"/>
</dbReference>
<sequence length="295" mass="32694">VAVRLRPLNRNEQEDAWKVQENTLFLLDEMTGKVSDTVFQYDNTYGPETLTKDVYAQSAKAVLDSTLMGLHGTIFAYGQTSSGKTHTMTGTDADPGIIPLIVSELFERTETDKDRDYSVRCSYLEIYNEELKDLLGDGSPHLRQSLDEGVHVAGALELEVHSPKEVIEALQRGEVKRAIGATNMNVRSSRSHCVFRLFVSSTKAVQDGKTNRRRRGVSDVTVRRSVLTLVDLAGSERQSKSGAMGKRLREGSCINRSLLTLGQCIKALVEGGKRHVPYRDSKLTRLLQPALGGNR</sequence>
<dbReference type="EMBL" id="BDIP01002101">
    <property type="protein sequence ID" value="GIQ85728.1"/>
    <property type="molecule type" value="Genomic_DNA"/>
</dbReference>
<dbReference type="GO" id="GO:0005874">
    <property type="term" value="C:microtubule"/>
    <property type="evidence" value="ECO:0007669"/>
    <property type="project" value="UniProtKB-KW"/>
</dbReference>
<evidence type="ECO:0000313" key="9">
    <source>
        <dbReference type="Proteomes" id="UP000265618"/>
    </source>
</evidence>
<comment type="caution">
    <text evidence="8">The sequence shown here is derived from an EMBL/GenBank/DDBJ whole genome shotgun (WGS) entry which is preliminary data.</text>
</comment>